<dbReference type="Pfam" id="PF00293">
    <property type="entry name" value="NUDIX"/>
    <property type="match status" value="1"/>
</dbReference>
<dbReference type="InterPro" id="IPR011146">
    <property type="entry name" value="HIT-like"/>
</dbReference>
<dbReference type="Gene3D" id="3.30.428.10">
    <property type="entry name" value="HIT-like"/>
    <property type="match status" value="1"/>
</dbReference>
<protein>
    <submittedName>
        <fullName evidence="3">NUDIX domain-containing protein</fullName>
    </submittedName>
</protein>
<comment type="caution">
    <text evidence="3">The sequence shown here is derived from an EMBL/GenBank/DDBJ whole genome shotgun (WGS) entry which is preliminary data.</text>
</comment>
<dbReference type="PROSITE" id="PS51462">
    <property type="entry name" value="NUDIX"/>
    <property type="match status" value="1"/>
</dbReference>
<organism evidence="3 4">
    <name type="scientific">Streptomyces telluris</name>
    <dbReference type="NCBI Taxonomy" id="2720021"/>
    <lineage>
        <taxon>Bacteria</taxon>
        <taxon>Bacillati</taxon>
        <taxon>Actinomycetota</taxon>
        <taxon>Actinomycetes</taxon>
        <taxon>Kitasatosporales</taxon>
        <taxon>Streptomycetaceae</taxon>
        <taxon>Streptomyces</taxon>
    </lineage>
</organism>
<name>A0A9X2LFM7_9ACTN</name>
<dbReference type="InterPro" id="IPR015797">
    <property type="entry name" value="NUDIX_hydrolase-like_dom_sf"/>
</dbReference>
<dbReference type="InterPro" id="IPR000086">
    <property type="entry name" value="NUDIX_hydrolase_dom"/>
</dbReference>
<evidence type="ECO:0000313" key="3">
    <source>
        <dbReference type="EMBL" id="MCQ8770436.1"/>
    </source>
</evidence>
<accession>A0A9X2LFM7</accession>
<dbReference type="SUPFAM" id="SSF54197">
    <property type="entry name" value="HIT-like"/>
    <property type="match status" value="1"/>
</dbReference>
<dbReference type="GO" id="GO:0003824">
    <property type="term" value="F:catalytic activity"/>
    <property type="evidence" value="ECO:0007669"/>
    <property type="project" value="InterPro"/>
</dbReference>
<dbReference type="InterPro" id="IPR036265">
    <property type="entry name" value="HIT-like_sf"/>
</dbReference>
<evidence type="ECO:0000313" key="4">
    <source>
        <dbReference type="Proteomes" id="UP001142374"/>
    </source>
</evidence>
<proteinExistence type="predicted"/>
<gene>
    <name evidence="3" type="ORF">NQU55_11670</name>
</gene>
<dbReference type="RefSeq" id="WP_256790445.1">
    <property type="nucleotide sequence ID" value="NZ_JANIID010000008.1"/>
</dbReference>
<reference evidence="3" key="1">
    <citation type="submission" date="2022-06" db="EMBL/GenBank/DDBJ databases">
        <title>WGS of actinobacteria.</title>
        <authorList>
            <person name="Thawai C."/>
        </authorList>
    </citation>
    <scope>NUCLEOTIDE SEQUENCE</scope>
    <source>
        <strain evidence="3">AA8</strain>
    </source>
</reference>
<keyword evidence="4" id="KW-1185">Reference proteome</keyword>
<dbReference type="Pfam" id="PF01230">
    <property type="entry name" value="HIT"/>
    <property type="match status" value="1"/>
</dbReference>
<sequence length="261" mass="28086">MQEPEGTAALIVNSAGEYLLHLRDNIEGICDPGTWSLLGGNRDSDDETPEAAIARELKEEVGLILPELEKYTVLDAHGPLGGQITVFLGHWDGDARALPLTEGIMLGWFPAVLVPRLVMSPWAKSVIERHEAERAHAPVSAAPTAIGAAGDGPRPGSDFYCDEALSGRTPITVVAETDAVLAFEHTRPSYPVHIVVVPKQHTPSLAARRPRGRDPVGAVNASDGEQRSARVLPQRASRTSCRRAGVCRRVRPRLGRSTGRP</sequence>
<dbReference type="AlphaFoldDB" id="A0A9X2LFM7"/>
<dbReference type="SUPFAM" id="SSF55811">
    <property type="entry name" value="Nudix"/>
    <property type="match status" value="1"/>
</dbReference>
<dbReference type="Proteomes" id="UP001142374">
    <property type="component" value="Unassembled WGS sequence"/>
</dbReference>
<feature type="region of interest" description="Disordered" evidence="1">
    <location>
        <begin position="203"/>
        <end position="238"/>
    </location>
</feature>
<feature type="domain" description="Nudix hydrolase" evidence="2">
    <location>
        <begin position="2"/>
        <end position="131"/>
    </location>
</feature>
<dbReference type="EMBL" id="JANIID010000008">
    <property type="protein sequence ID" value="MCQ8770436.1"/>
    <property type="molecule type" value="Genomic_DNA"/>
</dbReference>
<evidence type="ECO:0000256" key="1">
    <source>
        <dbReference type="SAM" id="MobiDB-lite"/>
    </source>
</evidence>
<dbReference type="Gene3D" id="3.90.79.10">
    <property type="entry name" value="Nucleoside Triphosphate Pyrophosphohydrolase"/>
    <property type="match status" value="1"/>
</dbReference>
<evidence type="ECO:0000259" key="2">
    <source>
        <dbReference type="PROSITE" id="PS51462"/>
    </source>
</evidence>